<dbReference type="Proteomes" id="UP000054630">
    <property type="component" value="Unassembled WGS sequence"/>
</dbReference>
<evidence type="ECO:0000313" key="2">
    <source>
        <dbReference type="Proteomes" id="UP000054630"/>
    </source>
</evidence>
<gene>
    <name evidence="1" type="ORF">T07_2822</name>
</gene>
<sequence>MLSTERTEKSVEVLAADEEKMLYNANMSQYQAE</sequence>
<dbReference type="EMBL" id="JYDL01001385">
    <property type="protein sequence ID" value="KRX11794.1"/>
    <property type="molecule type" value="Genomic_DNA"/>
</dbReference>
<evidence type="ECO:0000313" key="1">
    <source>
        <dbReference type="EMBL" id="KRX11794.1"/>
    </source>
</evidence>
<comment type="caution">
    <text evidence="1">The sequence shown here is derived from an EMBL/GenBank/DDBJ whole genome shotgun (WGS) entry which is preliminary data.</text>
</comment>
<dbReference type="AlphaFoldDB" id="A0A0V0RBG6"/>
<protein>
    <submittedName>
        <fullName evidence="1">Uncharacterized protein</fullName>
    </submittedName>
</protein>
<keyword evidence="2" id="KW-1185">Reference proteome</keyword>
<proteinExistence type="predicted"/>
<organism evidence="1 2">
    <name type="scientific">Trichinella nelsoni</name>
    <dbReference type="NCBI Taxonomy" id="6336"/>
    <lineage>
        <taxon>Eukaryota</taxon>
        <taxon>Metazoa</taxon>
        <taxon>Ecdysozoa</taxon>
        <taxon>Nematoda</taxon>
        <taxon>Enoplea</taxon>
        <taxon>Dorylaimia</taxon>
        <taxon>Trichinellida</taxon>
        <taxon>Trichinellidae</taxon>
        <taxon>Trichinella</taxon>
    </lineage>
</organism>
<accession>A0A0V0RBG6</accession>
<name>A0A0V0RBG6_9BILA</name>
<reference evidence="1 2" key="1">
    <citation type="submission" date="2015-01" db="EMBL/GenBank/DDBJ databases">
        <title>Evolution of Trichinella species and genotypes.</title>
        <authorList>
            <person name="Korhonen P.K."/>
            <person name="Edoardo P."/>
            <person name="Giuseppe L.R."/>
            <person name="Gasser R.B."/>
        </authorList>
    </citation>
    <scope>NUCLEOTIDE SEQUENCE [LARGE SCALE GENOMIC DNA]</scope>
    <source>
        <strain evidence="1">ISS37</strain>
    </source>
</reference>